<feature type="transmembrane region" description="Helical" evidence="1">
    <location>
        <begin position="37"/>
        <end position="57"/>
    </location>
</feature>
<protein>
    <submittedName>
        <fullName evidence="2">Uncharacterized protein</fullName>
    </submittedName>
</protein>
<reference evidence="2 3" key="1">
    <citation type="submission" date="2019-04" db="EMBL/GenBank/DDBJ databases">
        <title>Annotation for the trematode Fasciola gigantica.</title>
        <authorList>
            <person name="Choi Y.-J."/>
        </authorList>
    </citation>
    <scope>NUCLEOTIDE SEQUENCE [LARGE SCALE GENOMIC DNA]</scope>
    <source>
        <strain evidence="2">Uganda_cow_1</strain>
    </source>
</reference>
<proteinExistence type="predicted"/>
<dbReference type="Proteomes" id="UP000316759">
    <property type="component" value="Unassembled WGS sequence"/>
</dbReference>
<gene>
    <name evidence="2" type="ORF">FGIG_00434</name>
</gene>
<keyword evidence="1" id="KW-0812">Transmembrane</keyword>
<evidence type="ECO:0000313" key="2">
    <source>
        <dbReference type="EMBL" id="TPP57171.1"/>
    </source>
</evidence>
<dbReference type="EMBL" id="SUNJ01013591">
    <property type="protein sequence ID" value="TPP57171.1"/>
    <property type="molecule type" value="Genomic_DNA"/>
</dbReference>
<keyword evidence="1" id="KW-0472">Membrane</keyword>
<keyword evidence="1" id="KW-1133">Transmembrane helix</keyword>
<organism evidence="2 3">
    <name type="scientific">Fasciola gigantica</name>
    <name type="common">Giant liver fluke</name>
    <dbReference type="NCBI Taxonomy" id="46835"/>
    <lineage>
        <taxon>Eukaryota</taxon>
        <taxon>Metazoa</taxon>
        <taxon>Spiralia</taxon>
        <taxon>Lophotrochozoa</taxon>
        <taxon>Platyhelminthes</taxon>
        <taxon>Trematoda</taxon>
        <taxon>Digenea</taxon>
        <taxon>Plagiorchiida</taxon>
        <taxon>Echinostomata</taxon>
        <taxon>Echinostomatoidea</taxon>
        <taxon>Fasciolidae</taxon>
        <taxon>Fasciola</taxon>
    </lineage>
</organism>
<dbReference type="AlphaFoldDB" id="A0A504Y9B1"/>
<dbReference type="OrthoDB" id="6256784at2759"/>
<evidence type="ECO:0000313" key="3">
    <source>
        <dbReference type="Proteomes" id="UP000316759"/>
    </source>
</evidence>
<comment type="caution">
    <text evidence="2">The sequence shown here is derived from an EMBL/GenBank/DDBJ whole genome shotgun (WGS) entry which is preliminary data.</text>
</comment>
<keyword evidence="3" id="KW-1185">Reference proteome</keyword>
<accession>A0A504Y9B1</accession>
<sequence length="73" mass="8327">MSAMLSLRAALPLRLVSRNYIPVVIRSKTRLTHLQRMAYFLLFLSPYAVGIGLCHLIKTNPVEYRGPTLVEKK</sequence>
<name>A0A504Y9B1_FASGI</name>
<evidence type="ECO:0000256" key="1">
    <source>
        <dbReference type="SAM" id="Phobius"/>
    </source>
</evidence>